<organism evidence="1 2">
    <name type="scientific">Sphingomonas palmae</name>
    <dbReference type="NCBI Taxonomy" id="1855283"/>
    <lineage>
        <taxon>Bacteria</taxon>
        <taxon>Pseudomonadati</taxon>
        <taxon>Pseudomonadota</taxon>
        <taxon>Alphaproteobacteria</taxon>
        <taxon>Sphingomonadales</taxon>
        <taxon>Sphingomonadaceae</taxon>
        <taxon>Sphingomonas</taxon>
    </lineage>
</organism>
<name>A0A1H7Q3W0_9SPHN</name>
<keyword evidence="2" id="KW-1185">Reference proteome</keyword>
<dbReference type="EMBL" id="FNZZ01000003">
    <property type="protein sequence ID" value="SEL42556.1"/>
    <property type="molecule type" value="Genomic_DNA"/>
</dbReference>
<dbReference type="OrthoDB" id="7574122at2"/>
<dbReference type="STRING" id="1855283.SAMN05216382_2021"/>
<reference evidence="2" key="1">
    <citation type="submission" date="2016-10" db="EMBL/GenBank/DDBJ databases">
        <authorList>
            <person name="Varghese N."/>
            <person name="Submissions S."/>
        </authorList>
    </citation>
    <scope>NUCLEOTIDE SEQUENCE [LARGE SCALE GENOMIC DNA]</scope>
    <source>
        <strain evidence="2">JS21-1</strain>
    </source>
</reference>
<evidence type="ECO:0000313" key="2">
    <source>
        <dbReference type="Proteomes" id="UP000199214"/>
    </source>
</evidence>
<dbReference type="RefSeq" id="WP_093005829.1">
    <property type="nucleotide sequence ID" value="NZ_FNZZ01000003.1"/>
</dbReference>
<sequence>MHITRLPLGETAPAEADCISIERRPDGRFSLNATALMACGDTDEVESVSMIGSEPYDRYDDAEAAGLAWAAEHCAGEVYVSALD</sequence>
<dbReference type="AlphaFoldDB" id="A0A1H7Q3W0"/>
<evidence type="ECO:0000313" key="1">
    <source>
        <dbReference type="EMBL" id="SEL42556.1"/>
    </source>
</evidence>
<accession>A0A1H7Q3W0</accession>
<gene>
    <name evidence="1" type="ORF">SAMN05216382_2021</name>
</gene>
<proteinExistence type="predicted"/>
<protein>
    <submittedName>
        <fullName evidence="1">Uncharacterized protein</fullName>
    </submittedName>
</protein>
<dbReference type="Proteomes" id="UP000199214">
    <property type="component" value="Unassembled WGS sequence"/>
</dbReference>